<sequence length="52" mass="6546">RFKKFEYYSFQDEDIRTFHHCITLVTTHSMNFQENCGIMNFSYILHYLYRTR</sequence>
<keyword evidence="2" id="KW-1185">Reference proteome</keyword>
<dbReference type="AlphaFoldDB" id="A0AAD8AD69"/>
<evidence type="ECO:0000313" key="1">
    <source>
        <dbReference type="EMBL" id="KAJ9596809.1"/>
    </source>
</evidence>
<feature type="non-terminal residue" evidence="1">
    <location>
        <position position="1"/>
    </location>
</feature>
<proteinExistence type="predicted"/>
<protein>
    <submittedName>
        <fullName evidence="1">Uncharacterized protein</fullName>
    </submittedName>
</protein>
<dbReference type="EMBL" id="JASPKZ010001960">
    <property type="protein sequence ID" value="KAJ9596809.1"/>
    <property type="molecule type" value="Genomic_DNA"/>
</dbReference>
<dbReference type="Proteomes" id="UP001233999">
    <property type="component" value="Unassembled WGS sequence"/>
</dbReference>
<organism evidence="1 2">
    <name type="scientific">Diploptera punctata</name>
    <name type="common">Pacific beetle cockroach</name>
    <dbReference type="NCBI Taxonomy" id="6984"/>
    <lineage>
        <taxon>Eukaryota</taxon>
        <taxon>Metazoa</taxon>
        <taxon>Ecdysozoa</taxon>
        <taxon>Arthropoda</taxon>
        <taxon>Hexapoda</taxon>
        <taxon>Insecta</taxon>
        <taxon>Pterygota</taxon>
        <taxon>Neoptera</taxon>
        <taxon>Polyneoptera</taxon>
        <taxon>Dictyoptera</taxon>
        <taxon>Blattodea</taxon>
        <taxon>Blaberoidea</taxon>
        <taxon>Blaberidae</taxon>
        <taxon>Diplopterinae</taxon>
        <taxon>Diploptera</taxon>
    </lineage>
</organism>
<reference evidence="1" key="2">
    <citation type="submission" date="2023-05" db="EMBL/GenBank/DDBJ databases">
        <authorList>
            <person name="Fouks B."/>
        </authorList>
    </citation>
    <scope>NUCLEOTIDE SEQUENCE</scope>
    <source>
        <strain evidence="1">Stay&amp;Tobe</strain>
        <tissue evidence="1">Testes</tissue>
    </source>
</reference>
<feature type="non-terminal residue" evidence="1">
    <location>
        <position position="52"/>
    </location>
</feature>
<comment type="caution">
    <text evidence="1">The sequence shown here is derived from an EMBL/GenBank/DDBJ whole genome shotgun (WGS) entry which is preliminary data.</text>
</comment>
<reference evidence="1" key="1">
    <citation type="journal article" date="2023" name="IScience">
        <title>Live-bearing cockroach genome reveals convergent evolutionary mechanisms linked to viviparity in insects and beyond.</title>
        <authorList>
            <person name="Fouks B."/>
            <person name="Harrison M.C."/>
            <person name="Mikhailova A.A."/>
            <person name="Marchal E."/>
            <person name="English S."/>
            <person name="Carruthers M."/>
            <person name="Jennings E.C."/>
            <person name="Chiamaka E.L."/>
            <person name="Frigard R.A."/>
            <person name="Pippel M."/>
            <person name="Attardo G.M."/>
            <person name="Benoit J.B."/>
            <person name="Bornberg-Bauer E."/>
            <person name="Tobe S.S."/>
        </authorList>
    </citation>
    <scope>NUCLEOTIDE SEQUENCE</scope>
    <source>
        <strain evidence="1">Stay&amp;Tobe</strain>
    </source>
</reference>
<accession>A0AAD8AD69</accession>
<name>A0AAD8AD69_DIPPU</name>
<gene>
    <name evidence="1" type="ORF">L9F63_012190</name>
</gene>
<evidence type="ECO:0000313" key="2">
    <source>
        <dbReference type="Proteomes" id="UP001233999"/>
    </source>
</evidence>